<evidence type="ECO:0000259" key="11">
    <source>
        <dbReference type="PROSITE" id="PS51061"/>
    </source>
</evidence>
<comment type="similarity">
    <text evidence="2">Belongs to the NFX1 family.</text>
</comment>
<dbReference type="GO" id="GO:0008270">
    <property type="term" value="F:zinc ion binding"/>
    <property type="evidence" value="ECO:0007669"/>
    <property type="project" value="UniProtKB-KW"/>
</dbReference>
<sequence length="539" mass="60316">MKLDDNVKRTSCLDPVPTCSAVCEKQLKCGQPSSPHTCKSLCHEGACPPCELSTLVRCRCGNMDKETPCQSLTTKADEALCQRKCTKKRRCGKHKCNQLCCIEVDHICPLPCNHVLTCGQHRCEALCHKGYCQPCWRASFEELFCECGKTVRYPPVPCGAKRPTCDEPCSRQHSCDHAVLHNCHNDPECPPCIVLTSKYCYGKHELRKAVPCHVEEFSCGLPCGKDLPCGRHKCITSCHKGECLKPDQACVQPCTNPRSICGHPCNSPCHDGDCPDTLCKVKITVTCACGHRSTSRTCCENNKEYQRIATSILASKMAEVQLGKSIDLQDMQKVHKLSLKTLECIEECRVIDRQRKLSIGLQIRNPDLTAKLTPRYSDFMRSWGKKDPRFCKHVHDRLTELVQLAKQSKQKSRSYSFETMNRDKRQFVHEYCEHFGCESVAYDAEPKRNIVATAQRDKAWLPSYSLLEVLQRESGQRKVPVPTMNMKKGLVQLSGPSSASAWSTGMVPVKLSGTNNSSSSDSSKQQTPASSSSTYDYFD</sequence>
<dbReference type="GO" id="GO:0000977">
    <property type="term" value="F:RNA polymerase II transcription regulatory region sequence-specific DNA binding"/>
    <property type="evidence" value="ECO:0007669"/>
    <property type="project" value="TreeGrafter"/>
</dbReference>
<dbReference type="OrthoDB" id="6512771at2759"/>
<comment type="caution">
    <text evidence="12">The sequence shown here is derived from an EMBL/GenBank/DDBJ whole genome shotgun (WGS) entry which is preliminary data.</text>
</comment>
<evidence type="ECO:0000256" key="8">
    <source>
        <dbReference type="ARBA" id="ARBA00023163"/>
    </source>
</evidence>
<evidence type="ECO:0000256" key="5">
    <source>
        <dbReference type="ARBA" id="ARBA00022771"/>
    </source>
</evidence>
<dbReference type="SUPFAM" id="SSF82708">
    <property type="entry name" value="R3H domain"/>
    <property type="match status" value="1"/>
</dbReference>
<dbReference type="PROSITE" id="PS51061">
    <property type="entry name" value="R3H"/>
    <property type="match status" value="1"/>
</dbReference>
<dbReference type="GO" id="GO:0000122">
    <property type="term" value="P:negative regulation of transcription by RNA polymerase II"/>
    <property type="evidence" value="ECO:0007669"/>
    <property type="project" value="TreeGrafter"/>
</dbReference>
<evidence type="ECO:0000256" key="7">
    <source>
        <dbReference type="ARBA" id="ARBA00023015"/>
    </source>
</evidence>
<dbReference type="Gene3D" id="3.30.1370.50">
    <property type="entry name" value="R3H-like domain"/>
    <property type="match status" value="1"/>
</dbReference>
<evidence type="ECO:0000256" key="3">
    <source>
        <dbReference type="ARBA" id="ARBA00022723"/>
    </source>
</evidence>
<dbReference type="InterPro" id="IPR034078">
    <property type="entry name" value="NFX1_fam"/>
</dbReference>
<accession>A0A482XA30</accession>
<evidence type="ECO:0000256" key="1">
    <source>
        <dbReference type="ARBA" id="ARBA00004123"/>
    </source>
</evidence>
<keyword evidence="6" id="KW-0862">Zinc</keyword>
<protein>
    <recommendedName>
        <fullName evidence="11">R3H domain-containing protein</fullName>
    </recommendedName>
</protein>
<dbReference type="EMBL" id="QKKF02015335">
    <property type="protein sequence ID" value="RZF42161.1"/>
    <property type="molecule type" value="Genomic_DNA"/>
</dbReference>
<keyword evidence="9" id="KW-0539">Nucleus</keyword>
<dbReference type="InterPro" id="IPR034076">
    <property type="entry name" value="R3H_NF-X1"/>
</dbReference>
<dbReference type="PANTHER" id="PTHR12360:SF12">
    <property type="entry name" value="TRANSCRIPTIONAL REPRESSOR NF-X1"/>
    <property type="match status" value="1"/>
</dbReference>
<dbReference type="GO" id="GO:0005634">
    <property type="term" value="C:nucleus"/>
    <property type="evidence" value="ECO:0007669"/>
    <property type="project" value="UniProtKB-SubCell"/>
</dbReference>
<dbReference type="STRING" id="195883.A0A482XA30"/>
<dbReference type="InterPro" id="IPR000967">
    <property type="entry name" value="Znf_NFX1"/>
</dbReference>
<evidence type="ECO:0000256" key="4">
    <source>
        <dbReference type="ARBA" id="ARBA00022737"/>
    </source>
</evidence>
<feature type="region of interest" description="Disordered" evidence="10">
    <location>
        <begin position="499"/>
        <end position="539"/>
    </location>
</feature>
<dbReference type="CDD" id="cd06008">
    <property type="entry name" value="NF-X1-zinc-finger"/>
    <property type="match status" value="3"/>
</dbReference>
<dbReference type="InterPro" id="IPR036867">
    <property type="entry name" value="R3H_dom_sf"/>
</dbReference>
<organism evidence="12 13">
    <name type="scientific">Laodelphax striatellus</name>
    <name type="common">Small brown planthopper</name>
    <name type="synonym">Delphax striatella</name>
    <dbReference type="NCBI Taxonomy" id="195883"/>
    <lineage>
        <taxon>Eukaryota</taxon>
        <taxon>Metazoa</taxon>
        <taxon>Ecdysozoa</taxon>
        <taxon>Arthropoda</taxon>
        <taxon>Hexapoda</taxon>
        <taxon>Insecta</taxon>
        <taxon>Pterygota</taxon>
        <taxon>Neoptera</taxon>
        <taxon>Paraneoptera</taxon>
        <taxon>Hemiptera</taxon>
        <taxon>Auchenorrhyncha</taxon>
        <taxon>Fulgoroidea</taxon>
        <taxon>Delphacidae</taxon>
        <taxon>Criomorphinae</taxon>
        <taxon>Laodelphax</taxon>
    </lineage>
</organism>
<dbReference type="InterPro" id="IPR001374">
    <property type="entry name" value="R3H_dom"/>
</dbReference>
<dbReference type="Pfam" id="PF01422">
    <property type="entry name" value="zf-NF-X1"/>
    <property type="match status" value="5"/>
</dbReference>
<keyword evidence="7" id="KW-0805">Transcription regulation</keyword>
<dbReference type="SMART" id="SM00393">
    <property type="entry name" value="R3H"/>
    <property type="match status" value="1"/>
</dbReference>
<dbReference type="InParanoid" id="A0A482XA30"/>
<evidence type="ECO:0000313" key="12">
    <source>
        <dbReference type="EMBL" id="RZF42161.1"/>
    </source>
</evidence>
<dbReference type="PANTHER" id="PTHR12360">
    <property type="entry name" value="NUCLEAR TRANSCRIPTION FACTOR, X-BOX BINDING 1 NFX1"/>
    <property type="match status" value="1"/>
</dbReference>
<evidence type="ECO:0000256" key="2">
    <source>
        <dbReference type="ARBA" id="ARBA00007269"/>
    </source>
</evidence>
<comment type="subcellular location">
    <subcellularLocation>
        <location evidence="1">Nucleus</location>
    </subcellularLocation>
</comment>
<evidence type="ECO:0000256" key="10">
    <source>
        <dbReference type="SAM" id="MobiDB-lite"/>
    </source>
</evidence>
<proteinExistence type="inferred from homology"/>
<dbReference type="Pfam" id="PF01424">
    <property type="entry name" value="R3H"/>
    <property type="match status" value="1"/>
</dbReference>
<evidence type="ECO:0000313" key="13">
    <source>
        <dbReference type="Proteomes" id="UP000291343"/>
    </source>
</evidence>
<feature type="domain" description="R3H" evidence="11">
    <location>
        <begin position="391"/>
        <end position="456"/>
    </location>
</feature>
<dbReference type="CDD" id="cd02643">
    <property type="entry name" value="R3H_NF-X1"/>
    <property type="match status" value="1"/>
</dbReference>
<dbReference type="Proteomes" id="UP000291343">
    <property type="component" value="Unassembled WGS sequence"/>
</dbReference>
<evidence type="ECO:0000256" key="9">
    <source>
        <dbReference type="ARBA" id="ARBA00023242"/>
    </source>
</evidence>
<keyword evidence="13" id="KW-1185">Reference proteome</keyword>
<keyword evidence="8" id="KW-0804">Transcription</keyword>
<name>A0A482XA30_LAOST</name>
<reference evidence="12 13" key="1">
    <citation type="journal article" date="2017" name="Gigascience">
        <title>Genome sequence of the small brown planthopper, Laodelphax striatellus.</title>
        <authorList>
            <person name="Zhu J."/>
            <person name="Jiang F."/>
            <person name="Wang X."/>
            <person name="Yang P."/>
            <person name="Bao Y."/>
            <person name="Zhao W."/>
            <person name="Wang W."/>
            <person name="Lu H."/>
            <person name="Wang Q."/>
            <person name="Cui N."/>
            <person name="Li J."/>
            <person name="Chen X."/>
            <person name="Luo L."/>
            <person name="Yu J."/>
            <person name="Kang L."/>
            <person name="Cui F."/>
        </authorList>
    </citation>
    <scope>NUCLEOTIDE SEQUENCE [LARGE SCALE GENOMIC DNA]</scope>
    <source>
        <strain evidence="12">Lst14</strain>
    </source>
</reference>
<dbReference type="AlphaFoldDB" id="A0A482XA30"/>
<dbReference type="SMART" id="SM00438">
    <property type="entry name" value="ZnF_NFX"/>
    <property type="match status" value="6"/>
</dbReference>
<feature type="compositionally biased region" description="Low complexity" evidence="10">
    <location>
        <begin position="512"/>
        <end position="533"/>
    </location>
</feature>
<evidence type="ECO:0000256" key="6">
    <source>
        <dbReference type="ARBA" id="ARBA00022833"/>
    </source>
</evidence>
<keyword evidence="5" id="KW-0863">Zinc-finger</keyword>
<gene>
    <name evidence="12" type="ORF">LSTR_LSTR004310</name>
</gene>
<keyword evidence="4" id="KW-0677">Repeat</keyword>
<dbReference type="GO" id="GO:0000981">
    <property type="term" value="F:DNA-binding transcription factor activity, RNA polymerase II-specific"/>
    <property type="evidence" value="ECO:0007669"/>
    <property type="project" value="TreeGrafter"/>
</dbReference>
<dbReference type="SMR" id="A0A482XA30"/>
<keyword evidence="3" id="KW-0479">Metal-binding</keyword>